<proteinExistence type="predicted"/>
<dbReference type="GO" id="GO:0009451">
    <property type="term" value="P:RNA modification"/>
    <property type="evidence" value="ECO:0007669"/>
    <property type="project" value="InterPro"/>
</dbReference>
<evidence type="ECO:0000256" key="2">
    <source>
        <dbReference type="PROSITE-ProRule" id="PRU00708"/>
    </source>
</evidence>
<dbReference type="GO" id="GO:0003723">
    <property type="term" value="F:RNA binding"/>
    <property type="evidence" value="ECO:0007669"/>
    <property type="project" value="InterPro"/>
</dbReference>
<dbReference type="PANTHER" id="PTHR47926:SF347">
    <property type="entry name" value="PENTATRICOPEPTIDE REPEAT-CONTAINING PROTEIN"/>
    <property type="match status" value="1"/>
</dbReference>
<name>A0AA88W190_9ASTE</name>
<dbReference type="InterPro" id="IPR011990">
    <property type="entry name" value="TPR-like_helical_dom_sf"/>
</dbReference>
<dbReference type="InterPro" id="IPR046960">
    <property type="entry name" value="PPR_At4g14850-like_plant"/>
</dbReference>
<feature type="repeat" description="PPR" evidence="2">
    <location>
        <begin position="128"/>
        <end position="162"/>
    </location>
</feature>
<evidence type="ECO:0000313" key="3">
    <source>
        <dbReference type="EMBL" id="KAK3018160.1"/>
    </source>
</evidence>
<evidence type="ECO:0000313" key="4">
    <source>
        <dbReference type="Proteomes" id="UP001188597"/>
    </source>
</evidence>
<dbReference type="AlphaFoldDB" id="A0AA88W190"/>
<evidence type="ECO:0000256" key="1">
    <source>
        <dbReference type="ARBA" id="ARBA00022737"/>
    </source>
</evidence>
<dbReference type="FunFam" id="1.25.40.10:FF:000471">
    <property type="entry name" value="Putative pentatricopeptide repeat-containing protein, mitochondrial"/>
    <property type="match status" value="1"/>
</dbReference>
<comment type="caution">
    <text evidence="3">The sequence shown here is derived from an EMBL/GenBank/DDBJ whole genome shotgun (WGS) entry which is preliminary data.</text>
</comment>
<organism evidence="3 4">
    <name type="scientific">Escallonia herrerae</name>
    <dbReference type="NCBI Taxonomy" id="1293975"/>
    <lineage>
        <taxon>Eukaryota</taxon>
        <taxon>Viridiplantae</taxon>
        <taxon>Streptophyta</taxon>
        <taxon>Embryophyta</taxon>
        <taxon>Tracheophyta</taxon>
        <taxon>Spermatophyta</taxon>
        <taxon>Magnoliopsida</taxon>
        <taxon>eudicotyledons</taxon>
        <taxon>Gunneridae</taxon>
        <taxon>Pentapetalae</taxon>
        <taxon>asterids</taxon>
        <taxon>campanulids</taxon>
        <taxon>Escalloniales</taxon>
        <taxon>Escalloniaceae</taxon>
        <taxon>Escallonia</taxon>
    </lineage>
</organism>
<evidence type="ECO:0008006" key="5">
    <source>
        <dbReference type="Google" id="ProtNLM"/>
    </source>
</evidence>
<protein>
    <recommendedName>
        <fullName evidence="5">Pentatricopeptide repeat-containing protein</fullName>
    </recommendedName>
</protein>
<dbReference type="Proteomes" id="UP001188597">
    <property type="component" value="Unassembled WGS sequence"/>
</dbReference>
<dbReference type="EMBL" id="JAVXUP010000953">
    <property type="protein sequence ID" value="KAK3018160.1"/>
    <property type="molecule type" value="Genomic_DNA"/>
</dbReference>
<dbReference type="Gene3D" id="1.25.40.10">
    <property type="entry name" value="Tetratricopeptide repeat domain"/>
    <property type="match status" value="1"/>
</dbReference>
<reference evidence="3" key="1">
    <citation type="submission" date="2022-12" db="EMBL/GenBank/DDBJ databases">
        <title>Draft genome assemblies for two species of Escallonia (Escalloniales).</title>
        <authorList>
            <person name="Chanderbali A."/>
            <person name="Dervinis C."/>
            <person name="Anghel I."/>
            <person name="Soltis D."/>
            <person name="Soltis P."/>
            <person name="Zapata F."/>
        </authorList>
    </citation>
    <scope>NUCLEOTIDE SEQUENCE</scope>
    <source>
        <strain evidence="3">UCBG64.0493</strain>
        <tissue evidence="3">Leaf</tissue>
    </source>
</reference>
<dbReference type="Pfam" id="PF01535">
    <property type="entry name" value="PPR"/>
    <property type="match status" value="2"/>
</dbReference>
<gene>
    <name evidence="3" type="ORF">RJ639_003830</name>
</gene>
<sequence length="253" mass="28159">MIRFSRHRTLSWEVLTATHRNKCKWVSSPKHASSSHSLATQQEENHTVQPISELHREGHELNPFAFTAILKLLVGVEWGELSWNIHAPICKLGHDSNAFVGTALVDAYSVCGFVDMARKVFDGITDKDMVSWSGMVACYAENVCFEEAIESFSEMRVIGFMQNQFTLASVLKACLGLQAIEVGKGVHGFLTVYWMGDIIPLTYMGCAPAFHFIGSGGLFRVLNATNNLRIRVNPVNSDVSLYFLPAYAIKLDI</sequence>
<accession>A0AA88W190</accession>
<dbReference type="PANTHER" id="PTHR47926">
    <property type="entry name" value="PENTATRICOPEPTIDE REPEAT-CONTAINING PROTEIN"/>
    <property type="match status" value="1"/>
</dbReference>
<keyword evidence="1" id="KW-0677">Repeat</keyword>
<dbReference type="PROSITE" id="PS51375">
    <property type="entry name" value="PPR"/>
    <property type="match status" value="1"/>
</dbReference>
<dbReference type="InterPro" id="IPR002885">
    <property type="entry name" value="PPR_rpt"/>
</dbReference>
<keyword evidence="4" id="KW-1185">Reference proteome</keyword>